<feature type="chain" id="PRO_5010222743" evidence="1">
    <location>
        <begin position="21"/>
        <end position="235"/>
    </location>
</feature>
<dbReference type="CDD" id="cd00198">
    <property type="entry name" value="vWFA"/>
    <property type="match status" value="1"/>
</dbReference>
<dbReference type="SUPFAM" id="SSF53300">
    <property type="entry name" value="vWA-like"/>
    <property type="match status" value="1"/>
</dbReference>
<evidence type="ECO:0000313" key="3">
    <source>
        <dbReference type="Proteomes" id="UP000085678"/>
    </source>
</evidence>
<dbReference type="Proteomes" id="UP000085678">
    <property type="component" value="Unplaced"/>
</dbReference>
<name>A0A1S3HA11_LINAN</name>
<dbReference type="AlphaFoldDB" id="A0A1S3HA11"/>
<evidence type="ECO:0000313" key="4">
    <source>
        <dbReference type="RefSeq" id="XP_013382857.1"/>
    </source>
</evidence>
<feature type="signal peptide" evidence="1">
    <location>
        <begin position="1"/>
        <end position="20"/>
    </location>
</feature>
<evidence type="ECO:0000259" key="2">
    <source>
        <dbReference type="Pfam" id="PF00092"/>
    </source>
</evidence>
<dbReference type="InParanoid" id="A0A1S3HA11"/>
<dbReference type="Pfam" id="PF00092">
    <property type="entry name" value="VWA"/>
    <property type="match status" value="1"/>
</dbReference>
<reference evidence="4" key="1">
    <citation type="submission" date="2025-08" db="UniProtKB">
        <authorList>
            <consortium name="RefSeq"/>
        </authorList>
    </citation>
    <scope>IDENTIFICATION</scope>
    <source>
        <tissue evidence="4">Gonads</tissue>
    </source>
</reference>
<feature type="domain" description="VWFA" evidence="2">
    <location>
        <begin position="86"/>
        <end position="199"/>
    </location>
</feature>
<dbReference type="GeneID" id="106153464"/>
<sequence length="235" mass="25493">MKLVSLALLVAVGMVFNGQGFVALEPDQIIRSLIYGPTGLVGSPRYWKVMFALHSGISDNEWVVSKLAARDILAIFDAMPGPSSISLSRHRIGLVRFSTWAHVIIPLGTYIFYPANDAAIAAVPKGPGGGANINLALELCSGQLGFYGNRLVWMTTDGYYTNGIDPRPTASAMKQKGNIICIVVIGDDANMAVINGMASWIRVPPFFFGKCVLRYSTYADYRAATYAARRRLPPS</sequence>
<gene>
    <name evidence="4" type="primary">LOC106153464</name>
</gene>
<dbReference type="RefSeq" id="XP_013382857.1">
    <property type="nucleotide sequence ID" value="XM_013527403.1"/>
</dbReference>
<organism evidence="3 4">
    <name type="scientific">Lingula anatina</name>
    <name type="common">Brachiopod</name>
    <name type="synonym">Lingula unguis</name>
    <dbReference type="NCBI Taxonomy" id="7574"/>
    <lineage>
        <taxon>Eukaryota</taxon>
        <taxon>Metazoa</taxon>
        <taxon>Spiralia</taxon>
        <taxon>Lophotrochozoa</taxon>
        <taxon>Brachiopoda</taxon>
        <taxon>Linguliformea</taxon>
        <taxon>Lingulata</taxon>
        <taxon>Lingulida</taxon>
        <taxon>Linguloidea</taxon>
        <taxon>Lingulidae</taxon>
        <taxon>Lingula</taxon>
    </lineage>
</organism>
<protein>
    <submittedName>
        <fullName evidence="4">Uncharacterized protein LOC106153464</fullName>
    </submittedName>
</protein>
<evidence type="ECO:0000256" key="1">
    <source>
        <dbReference type="SAM" id="SignalP"/>
    </source>
</evidence>
<dbReference type="InterPro" id="IPR036465">
    <property type="entry name" value="vWFA_dom_sf"/>
</dbReference>
<accession>A0A1S3HA11</accession>
<keyword evidence="1" id="KW-0732">Signal</keyword>
<dbReference type="InterPro" id="IPR002035">
    <property type="entry name" value="VWF_A"/>
</dbReference>
<proteinExistence type="predicted"/>
<dbReference type="Gene3D" id="3.40.50.410">
    <property type="entry name" value="von Willebrand factor, type A domain"/>
    <property type="match status" value="1"/>
</dbReference>
<keyword evidence="3" id="KW-1185">Reference proteome</keyword>
<dbReference type="KEGG" id="lak:106153464"/>